<protein>
    <submittedName>
        <fullName evidence="1">SRPBCC family protein</fullName>
    </submittedName>
</protein>
<comment type="caution">
    <text evidence="1">The sequence shown here is derived from an EMBL/GenBank/DDBJ whole genome shotgun (WGS) entry which is preliminary data.</text>
</comment>
<reference evidence="1" key="1">
    <citation type="submission" date="2020-10" db="EMBL/GenBank/DDBJ databases">
        <title>Ca. Dormibacterota MAGs.</title>
        <authorList>
            <person name="Montgomery K."/>
        </authorList>
    </citation>
    <scope>NUCLEOTIDE SEQUENCE [LARGE SCALE GENOMIC DNA]</scope>
    <source>
        <strain evidence="1">SC8812_S17_10</strain>
    </source>
</reference>
<dbReference type="InterPro" id="IPR019587">
    <property type="entry name" value="Polyketide_cyclase/dehydratase"/>
</dbReference>
<evidence type="ECO:0000313" key="2">
    <source>
        <dbReference type="Proteomes" id="UP000612893"/>
    </source>
</evidence>
<dbReference type="EMBL" id="JAEKNR010000246">
    <property type="protein sequence ID" value="MBJ7601456.1"/>
    <property type="molecule type" value="Genomic_DNA"/>
</dbReference>
<name>A0A934KDR3_9BACT</name>
<sequence>MTRIREEITIRAPAAAVWRAVHVDLENVPRWAGYLRRAESVQGRPGPNWRVRYDLDLPGGFAASLTMLHTDWEPYRRCAGRFVEGPVQGDWSYTYEERQGATHLVYEMNYQLGGLLRFAGGMMRSRYADGIRQGMAALKQYVESAQAGGEAKG</sequence>
<proteinExistence type="predicted"/>
<dbReference type="Proteomes" id="UP000612893">
    <property type="component" value="Unassembled WGS sequence"/>
</dbReference>
<gene>
    <name evidence="1" type="ORF">JF922_25700</name>
</gene>
<evidence type="ECO:0000313" key="1">
    <source>
        <dbReference type="EMBL" id="MBJ7601456.1"/>
    </source>
</evidence>
<dbReference type="SUPFAM" id="SSF55961">
    <property type="entry name" value="Bet v1-like"/>
    <property type="match status" value="1"/>
</dbReference>
<dbReference type="Gene3D" id="3.30.530.20">
    <property type="match status" value="1"/>
</dbReference>
<keyword evidence="2" id="KW-1185">Reference proteome</keyword>
<accession>A0A934KDR3</accession>
<dbReference type="InterPro" id="IPR023393">
    <property type="entry name" value="START-like_dom_sf"/>
</dbReference>
<dbReference type="Pfam" id="PF10604">
    <property type="entry name" value="Polyketide_cyc2"/>
    <property type="match status" value="1"/>
</dbReference>
<organism evidence="1 2">
    <name type="scientific">Candidatus Nephthysia bennettiae</name>
    <dbReference type="NCBI Taxonomy" id="3127016"/>
    <lineage>
        <taxon>Bacteria</taxon>
        <taxon>Bacillati</taxon>
        <taxon>Candidatus Dormiibacterota</taxon>
        <taxon>Candidatus Dormibacteria</taxon>
        <taxon>Candidatus Dormibacterales</taxon>
        <taxon>Candidatus Dormibacteraceae</taxon>
        <taxon>Candidatus Nephthysia</taxon>
    </lineage>
</organism>
<dbReference type="RefSeq" id="WP_338205694.1">
    <property type="nucleotide sequence ID" value="NZ_JAEKNR010000246.1"/>
</dbReference>
<dbReference type="AlphaFoldDB" id="A0A934KDR3"/>